<dbReference type="InterPro" id="IPR036388">
    <property type="entry name" value="WH-like_DNA-bd_sf"/>
</dbReference>
<dbReference type="PROSITE" id="PS51077">
    <property type="entry name" value="HTH_ICLR"/>
    <property type="match status" value="1"/>
</dbReference>
<dbReference type="PANTHER" id="PTHR30136:SF24">
    <property type="entry name" value="HTH-TYPE TRANSCRIPTIONAL REPRESSOR ALLR"/>
    <property type="match status" value="1"/>
</dbReference>
<dbReference type="PANTHER" id="PTHR30136">
    <property type="entry name" value="HELIX-TURN-HELIX TRANSCRIPTIONAL REGULATOR, ICLR FAMILY"/>
    <property type="match status" value="1"/>
</dbReference>
<dbReference type="KEGG" id="sgi:SGRAN_3006"/>
<reference evidence="5 6" key="1">
    <citation type="journal article" date="2016" name="BMC Genomics">
        <title>Genomic analysis of the nitrate-respiring Sphingopyxis granuli (formerly Sphingomonas macrogoltabida) strain TFA.</title>
        <authorList>
            <person name="Garcia-Romero I."/>
            <person name="Perez-Pulido A.J."/>
            <person name="Gonzalez-Flores Y.E."/>
            <person name="Reyes-Ramirez F."/>
            <person name="Santero E."/>
            <person name="Floriano B."/>
        </authorList>
    </citation>
    <scope>NUCLEOTIDE SEQUENCE [LARGE SCALE GENOMIC DNA]</scope>
    <source>
        <strain evidence="5 6">TFA</strain>
    </source>
</reference>
<dbReference type="SUPFAM" id="SSF46785">
    <property type="entry name" value="Winged helix' DNA-binding domain"/>
    <property type="match status" value="1"/>
</dbReference>
<proteinExistence type="predicted"/>
<accession>A0AA86L4B4</accession>
<dbReference type="GO" id="GO:0003700">
    <property type="term" value="F:DNA-binding transcription factor activity"/>
    <property type="evidence" value="ECO:0007669"/>
    <property type="project" value="TreeGrafter"/>
</dbReference>
<keyword evidence="2" id="KW-0238">DNA-binding</keyword>
<dbReference type="Pfam" id="PF01614">
    <property type="entry name" value="IclR_C"/>
    <property type="match status" value="1"/>
</dbReference>
<organism evidence="5 6">
    <name type="scientific">Sphingopyxis granuli</name>
    <dbReference type="NCBI Taxonomy" id="267128"/>
    <lineage>
        <taxon>Bacteria</taxon>
        <taxon>Pseudomonadati</taxon>
        <taxon>Pseudomonadota</taxon>
        <taxon>Alphaproteobacteria</taxon>
        <taxon>Sphingomonadales</taxon>
        <taxon>Sphingomonadaceae</taxon>
        <taxon>Sphingopyxis</taxon>
    </lineage>
</organism>
<dbReference type="RefSeq" id="WP_210434151.1">
    <property type="nucleotide sequence ID" value="NZ_CP012199.1"/>
</dbReference>
<keyword evidence="1" id="KW-0805">Transcription regulation</keyword>
<evidence type="ECO:0000259" key="4">
    <source>
        <dbReference type="PROSITE" id="PS51077"/>
    </source>
</evidence>
<dbReference type="GO" id="GO:0003677">
    <property type="term" value="F:DNA binding"/>
    <property type="evidence" value="ECO:0007669"/>
    <property type="project" value="UniProtKB-KW"/>
</dbReference>
<sequence>MSQPVRSVAQAFAILRLLADGDGLTLSEIGRALDLSPSSCFNLLNTLVAEGAIVRGAGGKRYRLAGPWDGFEGLRDRAGRSLIDRARPLMARLAQQGDAAVGLWKMASRDRLQLVAHAESDAVMRLRFADAQRQPLGGGAAGRALAAAQRVDDAELARRYAPVRWQADLPFDVYAAQVREAAARGYAIDRGFAHRGIWTVAVGIADVAPGFCLSASIVAGSRGEAEVAQLAAALGQLRARLVADQ</sequence>
<dbReference type="Gene3D" id="3.30.450.40">
    <property type="match status" value="1"/>
</dbReference>
<dbReference type="InterPro" id="IPR050707">
    <property type="entry name" value="HTH_MetabolicPath_Reg"/>
</dbReference>
<dbReference type="AlphaFoldDB" id="A0AA86L4B4"/>
<evidence type="ECO:0000256" key="2">
    <source>
        <dbReference type="ARBA" id="ARBA00023125"/>
    </source>
</evidence>
<dbReference type="Gene3D" id="1.10.10.10">
    <property type="entry name" value="Winged helix-like DNA-binding domain superfamily/Winged helix DNA-binding domain"/>
    <property type="match status" value="1"/>
</dbReference>
<evidence type="ECO:0000256" key="3">
    <source>
        <dbReference type="ARBA" id="ARBA00023163"/>
    </source>
</evidence>
<keyword evidence="3" id="KW-0804">Transcription</keyword>
<name>A0AA86L4B4_9SPHN</name>
<dbReference type="GO" id="GO:0045892">
    <property type="term" value="P:negative regulation of DNA-templated transcription"/>
    <property type="evidence" value="ECO:0007669"/>
    <property type="project" value="TreeGrafter"/>
</dbReference>
<dbReference type="EMBL" id="CP012199">
    <property type="protein sequence ID" value="AMG75353.1"/>
    <property type="molecule type" value="Genomic_DNA"/>
</dbReference>
<dbReference type="SMART" id="SM00346">
    <property type="entry name" value="HTH_ICLR"/>
    <property type="match status" value="1"/>
</dbReference>
<dbReference type="InterPro" id="IPR036390">
    <property type="entry name" value="WH_DNA-bd_sf"/>
</dbReference>
<gene>
    <name evidence="5" type="ORF">SGRAN_3006</name>
</gene>
<dbReference type="InterPro" id="IPR005471">
    <property type="entry name" value="Tscrpt_reg_IclR_N"/>
</dbReference>
<dbReference type="SUPFAM" id="SSF55781">
    <property type="entry name" value="GAF domain-like"/>
    <property type="match status" value="1"/>
</dbReference>
<protein>
    <submittedName>
        <fullName evidence="5">IclR family transcriptional regulator</fullName>
    </submittedName>
</protein>
<evidence type="ECO:0000256" key="1">
    <source>
        <dbReference type="ARBA" id="ARBA00023015"/>
    </source>
</evidence>
<dbReference type="InterPro" id="IPR029016">
    <property type="entry name" value="GAF-like_dom_sf"/>
</dbReference>
<keyword evidence="6" id="KW-1185">Reference proteome</keyword>
<feature type="domain" description="HTH iclR-type" evidence="4">
    <location>
        <begin position="5"/>
        <end position="66"/>
    </location>
</feature>
<evidence type="ECO:0000313" key="6">
    <source>
        <dbReference type="Proteomes" id="UP000058599"/>
    </source>
</evidence>
<evidence type="ECO:0000313" key="5">
    <source>
        <dbReference type="EMBL" id="AMG75353.1"/>
    </source>
</evidence>
<dbReference type="Proteomes" id="UP000058599">
    <property type="component" value="Chromosome"/>
</dbReference>
<dbReference type="InterPro" id="IPR014757">
    <property type="entry name" value="Tscrpt_reg_IclR_C"/>
</dbReference>
<dbReference type="Pfam" id="PF09339">
    <property type="entry name" value="HTH_IclR"/>
    <property type="match status" value="1"/>
</dbReference>